<dbReference type="PANTHER" id="PTHR45566">
    <property type="entry name" value="HTH-TYPE TRANSCRIPTIONAL REGULATOR YHJB-RELATED"/>
    <property type="match status" value="1"/>
</dbReference>
<dbReference type="PROSITE" id="PS50043">
    <property type="entry name" value="HTH_LUXR_2"/>
    <property type="match status" value="1"/>
</dbReference>
<dbReference type="InterPro" id="IPR016032">
    <property type="entry name" value="Sig_transdc_resp-reg_C-effctor"/>
</dbReference>
<dbReference type="GO" id="GO:0006355">
    <property type="term" value="P:regulation of DNA-templated transcription"/>
    <property type="evidence" value="ECO:0007669"/>
    <property type="project" value="InterPro"/>
</dbReference>
<dbReference type="PROSITE" id="PS00622">
    <property type="entry name" value="HTH_LUXR_1"/>
    <property type="match status" value="1"/>
</dbReference>
<gene>
    <name evidence="2" type="ORF">SB4_11630</name>
</gene>
<name>A0A147IS83_9SPHN</name>
<dbReference type="SMART" id="SM00421">
    <property type="entry name" value="HTH_LUXR"/>
    <property type="match status" value="1"/>
</dbReference>
<dbReference type="CDD" id="cd06170">
    <property type="entry name" value="LuxR_C_like"/>
    <property type="match status" value="1"/>
</dbReference>
<evidence type="ECO:0000259" key="1">
    <source>
        <dbReference type="PROSITE" id="PS50043"/>
    </source>
</evidence>
<feature type="non-terminal residue" evidence="2">
    <location>
        <position position="1"/>
    </location>
</feature>
<organism evidence="2 3">
    <name type="scientific">Sphingomonas sanguinis</name>
    <dbReference type="NCBI Taxonomy" id="33051"/>
    <lineage>
        <taxon>Bacteria</taxon>
        <taxon>Pseudomonadati</taxon>
        <taxon>Pseudomonadota</taxon>
        <taxon>Alphaproteobacteria</taxon>
        <taxon>Sphingomonadales</taxon>
        <taxon>Sphingomonadaceae</taxon>
        <taxon>Sphingomonas</taxon>
    </lineage>
</organism>
<dbReference type="RefSeq" id="WP_193753802.1">
    <property type="nucleotide sequence ID" value="NZ_LDTE01000071.1"/>
</dbReference>
<comment type="caution">
    <text evidence="2">The sequence shown here is derived from an EMBL/GenBank/DDBJ whole genome shotgun (WGS) entry which is preliminary data.</text>
</comment>
<reference evidence="2 3" key="1">
    <citation type="journal article" date="2016" name="Front. Microbiol.">
        <title>Genomic Resource of Rice Seed Associated Bacteria.</title>
        <authorList>
            <person name="Midha S."/>
            <person name="Bansal K."/>
            <person name="Sharma S."/>
            <person name="Kumar N."/>
            <person name="Patil P.P."/>
            <person name="Chaudhry V."/>
            <person name="Patil P.B."/>
        </authorList>
    </citation>
    <scope>NUCLEOTIDE SEQUENCE [LARGE SCALE GENOMIC DNA]</scope>
    <source>
        <strain evidence="2 3">SB4</strain>
    </source>
</reference>
<dbReference type="AlphaFoldDB" id="A0A147IS83"/>
<sequence>GMKPAALATGAAGFIPKSLRREGIAEALSTVLAGDIYVPAEYDQSGDSEEIREIWARVEQLSPQQRIVLGQIIAGKLNKQIAYELNISMTTVKAHVSAVLGKLGVVSRTQAAVAAGKIGFVPPSPNG</sequence>
<dbReference type="SUPFAM" id="SSF46894">
    <property type="entry name" value="C-terminal effector domain of the bipartite response regulators"/>
    <property type="match status" value="1"/>
</dbReference>
<dbReference type="PRINTS" id="PR00038">
    <property type="entry name" value="HTHLUXR"/>
</dbReference>
<dbReference type="Gene3D" id="3.40.50.2300">
    <property type="match status" value="1"/>
</dbReference>
<dbReference type="InterPro" id="IPR051015">
    <property type="entry name" value="EvgA-like"/>
</dbReference>
<feature type="domain" description="HTH luxR-type" evidence="1">
    <location>
        <begin position="54"/>
        <end position="119"/>
    </location>
</feature>
<protein>
    <submittedName>
        <fullName evidence="2">Transcriptional regulator</fullName>
    </submittedName>
</protein>
<dbReference type="PATRIC" id="fig|33051.4.peg.3145"/>
<evidence type="ECO:0000313" key="3">
    <source>
        <dbReference type="Proteomes" id="UP000074072"/>
    </source>
</evidence>
<proteinExistence type="predicted"/>
<dbReference type="GO" id="GO:0003677">
    <property type="term" value="F:DNA binding"/>
    <property type="evidence" value="ECO:0007669"/>
    <property type="project" value="InterPro"/>
</dbReference>
<dbReference type="InterPro" id="IPR000792">
    <property type="entry name" value="Tscrpt_reg_LuxR_C"/>
</dbReference>
<dbReference type="EMBL" id="LDTE01000071">
    <property type="protein sequence ID" value="KTT98202.1"/>
    <property type="molecule type" value="Genomic_DNA"/>
</dbReference>
<dbReference type="Pfam" id="PF00196">
    <property type="entry name" value="GerE"/>
    <property type="match status" value="1"/>
</dbReference>
<accession>A0A147IS83</accession>
<dbReference type="PANTHER" id="PTHR45566:SF1">
    <property type="entry name" value="HTH-TYPE TRANSCRIPTIONAL REGULATOR YHJB-RELATED"/>
    <property type="match status" value="1"/>
</dbReference>
<dbReference type="Proteomes" id="UP000074072">
    <property type="component" value="Unassembled WGS sequence"/>
</dbReference>
<evidence type="ECO:0000313" key="2">
    <source>
        <dbReference type="EMBL" id="KTT98202.1"/>
    </source>
</evidence>